<dbReference type="RefSeq" id="WP_060514619.1">
    <property type="nucleotide sequence ID" value="NZ_JALKHN010000002.1"/>
</dbReference>
<proteinExistence type="predicted"/>
<dbReference type="AlphaFoldDB" id="A0A6B7PWW2"/>
<reference evidence="1" key="1">
    <citation type="submission" date="2019-08" db="EMBL/GenBank/DDBJ databases">
        <authorList>
            <person name="Zhou D."/>
            <person name="Chen F."/>
        </authorList>
    </citation>
    <scope>NUCLEOTIDE SEQUENCE</scope>
    <source>
        <strain evidence="1">150716811</strain>
        <plasmid evidence="1">p716811-VIM</plasmid>
    </source>
</reference>
<sequence>MSATRMTNRVSHLSSILKHLEEAATRKVIFFATPKSGGSWTDGAENTWPLMAALVEDSGGNYSVYDGVFLTVASPHRYAEVEQVMDAALKADPGKVYYAPEPIPFTSQMSEAAAADVMLSVQIKEFNQVSRVQFFKLLSNMSERQFAEMNE</sequence>
<accession>A0A6B7PWW2</accession>
<keyword evidence="1" id="KW-0614">Plasmid</keyword>
<protein>
    <submittedName>
        <fullName evidence="1">Uncharacterized protein</fullName>
    </submittedName>
</protein>
<name>A0A6B7PWW2_PSEPU</name>
<evidence type="ECO:0000313" key="1">
    <source>
        <dbReference type="EMBL" id="QFX76860.1"/>
    </source>
</evidence>
<dbReference type="EMBL" id="MN310372">
    <property type="protein sequence ID" value="QFX76860.1"/>
    <property type="molecule type" value="Genomic_DNA"/>
</dbReference>
<organism evidence="1">
    <name type="scientific">Pseudomonas putida</name>
    <name type="common">Arthrobacter siderocapsulatus</name>
    <dbReference type="NCBI Taxonomy" id="303"/>
    <lineage>
        <taxon>Bacteria</taxon>
        <taxon>Pseudomonadati</taxon>
        <taxon>Pseudomonadota</taxon>
        <taxon>Gammaproteobacteria</taxon>
        <taxon>Pseudomonadales</taxon>
        <taxon>Pseudomonadaceae</taxon>
        <taxon>Pseudomonas</taxon>
    </lineage>
</organism>
<geneLocation type="plasmid" evidence="1">
    <name>p716811-VIM</name>
</geneLocation>